<dbReference type="EMBL" id="ML979134">
    <property type="protein sequence ID" value="KAF1917826.1"/>
    <property type="molecule type" value="Genomic_DNA"/>
</dbReference>
<sequence>MSPRHHYSTEIPQEIFDEDLYDDGHDGIPMRTLTTRPDLRTRFLCRLAKITETRLTMEEVGETSTIYMSRSSRSPQAKIEEDVELQLFLQDMKGLLEIIAQHRTESVPEQAKYRLKDLILRFAYSNIDHIIQGIKRTFAKNQNTYDDFVTRMFGIEEGPGSKLDRELGALVIQLHQTVSHYDASMKQLNGLIDLSWSIPNKIDHLNDRLKYLLQTGKFGTKLYHLISTLGSPRRAYNTFVRTAQTSESFQKVIINAAPKVNFAPKASLIAAAPLQTAPKQTSRERQTTTKPSTPPPPPQKPMKASHPTSPSPQPQPDQEKLVKNPLPTAPSLGPQNNLIETILPYLCPDDRKIGLIRLQPASKQDTARLLAAVLHGNLLPSQTNAWYEFGFVAMRTEEEERYLAGLYASILKEASDKQSIFRELTHAMETNTLTKLFDNKSYPNFRNLSPRIESFLNTPPKQRSTVWRLKHFVHDADNTEPPAVLQRDYGFKYCRQRDEVTRIKLIYANMLASIDAKHIHHACQHGRLAELAAQRGIHVDAKDRRLLQNDYPAPYIALDNGVGLQMYARPFYRRRL</sequence>
<protein>
    <submittedName>
        <fullName evidence="2">Uncharacterized protein</fullName>
    </submittedName>
</protein>
<gene>
    <name evidence="2" type="ORF">BDU57DRAFT_594100</name>
</gene>
<keyword evidence="3" id="KW-1185">Reference proteome</keyword>
<dbReference type="OrthoDB" id="4851849at2759"/>
<feature type="non-terminal residue" evidence="2">
    <location>
        <position position="1"/>
    </location>
</feature>
<evidence type="ECO:0000256" key="1">
    <source>
        <dbReference type="SAM" id="MobiDB-lite"/>
    </source>
</evidence>
<accession>A0A6A5QTA4</accession>
<dbReference type="Proteomes" id="UP000800096">
    <property type="component" value="Unassembled WGS sequence"/>
</dbReference>
<organism evidence="2 3">
    <name type="scientific">Ampelomyces quisqualis</name>
    <name type="common">Powdery mildew agent</name>
    <dbReference type="NCBI Taxonomy" id="50730"/>
    <lineage>
        <taxon>Eukaryota</taxon>
        <taxon>Fungi</taxon>
        <taxon>Dikarya</taxon>
        <taxon>Ascomycota</taxon>
        <taxon>Pezizomycotina</taxon>
        <taxon>Dothideomycetes</taxon>
        <taxon>Pleosporomycetidae</taxon>
        <taxon>Pleosporales</taxon>
        <taxon>Pleosporineae</taxon>
        <taxon>Phaeosphaeriaceae</taxon>
        <taxon>Ampelomyces</taxon>
    </lineage>
</organism>
<reference evidence="2" key="1">
    <citation type="journal article" date="2020" name="Stud. Mycol.">
        <title>101 Dothideomycetes genomes: a test case for predicting lifestyles and emergence of pathogens.</title>
        <authorList>
            <person name="Haridas S."/>
            <person name="Albert R."/>
            <person name="Binder M."/>
            <person name="Bloem J."/>
            <person name="Labutti K."/>
            <person name="Salamov A."/>
            <person name="Andreopoulos B."/>
            <person name="Baker S."/>
            <person name="Barry K."/>
            <person name="Bills G."/>
            <person name="Bluhm B."/>
            <person name="Cannon C."/>
            <person name="Castanera R."/>
            <person name="Culley D."/>
            <person name="Daum C."/>
            <person name="Ezra D."/>
            <person name="Gonzalez J."/>
            <person name="Henrissat B."/>
            <person name="Kuo A."/>
            <person name="Liang C."/>
            <person name="Lipzen A."/>
            <person name="Lutzoni F."/>
            <person name="Magnuson J."/>
            <person name="Mondo S."/>
            <person name="Nolan M."/>
            <person name="Ohm R."/>
            <person name="Pangilinan J."/>
            <person name="Park H.-J."/>
            <person name="Ramirez L."/>
            <person name="Alfaro M."/>
            <person name="Sun H."/>
            <person name="Tritt A."/>
            <person name="Yoshinaga Y."/>
            <person name="Zwiers L.-H."/>
            <person name="Turgeon B."/>
            <person name="Goodwin S."/>
            <person name="Spatafora J."/>
            <person name="Crous P."/>
            <person name="Grigoriev I."/>
        </authorList>
    </citation>
    <scope>NUCLEOTIDE SEQUENCE</scope>
    <source>
        <strain evidence="2">HMLAC05119</strain>
    </source>
</reference>
<name>A0A6A5QTA4_AMPQU</name>
<feature type="region of interest" description="Disordered" evidence="1">
    <location>
        <begin position="273"/>
        <end position="334"/>
    </location>
</feature>
<evidence type="ECO:0000313" key="3">
    <source>
        <dbReference type="Proteomes" id="UP000800096"/>
    </source>
</evidence>
<dbReference type="AlphaFoldDB" id="A0A6A5QTA4"/>
<proteinExistence type="predicted"/>
<evidence type="ECO:0000313" key="2">
    <source>
        <dbReference type="EMBL" id="KAF1917826.1"/>
    </source>
</evidence>